<dbReference type="Pfam" id="PF00005">
    <property type="entry name" value="ABC_tran"/>
    <property type="match status" value="2"/>
</dbReference>
<evidence type="ECO:0000256" key="8">
    <source>
        <dbReference type="ARBA" id="ARBA00023136"/>
    </source>
</evidence>
<proteinExistence type="predicted"/>
<dbReference type="Pfam" id="PF00664">
    <property type="entry name" value="ABC_membrane"/>
    <property type="match status" value="2"/>
</dbReference>
<dbReference type="FunFam" id="3.40.50.300:FF:000854">
    <property type="entry name" value="Multidrug ABC transporter ATP-binding protein"/>
    <property type="match status" value="1"/>
</dbReference>
<feature type="transmembrane region" description="Helical" evidence="10">
    <location>
        <begin position="845"/>
        <end position="866"/>
    </location>
</feature>
<dbReference type="InterPro" id="IPR003593">
    <property type="entry name" value="AAA+_ATPase"/>
</dbReference>
<evidence type="ECO:0000256" key="6">
    <source>
        <dbReference type="ARBA" id="ARBA00022840"/>
    </source>
</evidence>
<feature type="transmembrane region" description="Helical" evidence="10">
    <location>
        <begin position="21"/>
        <end position="52"/>
    </location>
</feature>
<dbReference type="PROSITE" id="PS50893">
    <property type="entry name" value="ABC_TRANSPORTER_2"/>
    <property type="match status" value="2"/>
</dbReference>
<dbReference type="Gene3D" id="1.20.1560.10">
    <property type="entry name" value="ABC transporter type 1, transmembrane domain"/>
    <property type="match status" value="2"/>
</dbReference>
<evidence type="ECO:0000259" key="11">
    <source>
        <dbReference type="PROSITE" id="PS50893"/>
    </source>
</evidence>
<feature type="compositionally biased region" description="Polar residues" evidence="9">
    <location>
        <begin position="377"/>
        <end position="393"/>
    </location>
</feature>
<evidence type="ECO:0000256" key="4">
    <source>
        <dbReference type="ARBA" id="ARBA00022692"/>
    </source>
</evidence>
<accession>A0A366K8G7</accession>
<dbReference type="InterPro" id="IPR003439">
    <property type="entry name" value="ABC_transporter-like_ATP-bd"/>
</dbReference>
<dbReference type="AlphaFoldDB" id="A0A366K8G7"/>
<dbReference type="InterPro" id="IPR011527">
    <property type="entry name" value="ABC1_TM_dom"/>
</dbReference>
<keyword evidence="5" id="KW-0547">Nucleotide-binding</keyword>
<feature type="region of interest" description="Disordered" evidence="9">
    <location>
        <begin position="634"/>
        <end position="680"/>
    </location>
</feature>
<name>A0A366K8G7_9BIFI</name>
<dbReference type="GO" id="GO:0140359">
    <property type="term" value="F:ABC-type transporter activity"/>
    <property type="evidence" value="ECO:0007669"/>
    <property type="project" value="InterPro"/>
</dbReference>
<sequence>MVDKRLFTLAPGVGRLVAAKVVCLWVSLLVDIAFVFTLVGLLGQLLLPLTLLRGTSQTVDPPASMQWQPSDYGYLTILLLFIALIKYLAIRAAAHFGTEAAERVKFALRERLYRKMLALGPAYSQLVRTSDVVQSAGEGIEQIQSFFDRFLPQLFFSILAPLTLFVVLLPINVPAALVLLVCAPLIVAIVGLIGKRTSKIFMRYWGKYTDMGASFLDDLQGLETLKAFDADERAARTMNYKAESFRVMTMKVLQIQLQSLSAMDLVAYGGTAAGIAVAFWQFAAGHIGLPAGLVIILLSASFFLPLRQLGTYFHVAMNGMTSTRRIFALLDAPEAQQGREEIDADDDSLSVVFDQVGYVYPQPIKADGKMRPGLAGQSDQTGQSGEQVRQGQSPAGKAPVALQGVSFRMEPGHLTALVGSSGSGKSTAAAILAGTLTGYSGSLTLHYDQLGMAKSCELRDFKADSLIRTVTLVCAHSHLFAGTLRENLLMARPSATDTQLWEALALAHIDGFVYRQQAGLDMPIAEGASNLSGGQRQRIAIARALLHDGSIYIFDEATSSVDPSSEALILESIHELARHKTVLMITHRLANAVDADRIVVFDQGRAIEAGSHQELMAANGRYWELYRAQEAVEDLGEGRQAPQPLSQKAEAMDGRDEEAGQPEDAGDPESLDQSGPAGQSPAADLGNLALVKRLLKEVGSLTPIMLAACIFGVIGHMSAIFLPVFGLFAFLAQLGRPVWGMGTGSALLALAACALVRGLMRYGEQYMNHNMAFRLLALFRQKAFTALRRLAPAKLSGAGKGDLVALITTDVELLEIFFAHTISPVLIALLTTVLCVLALAFISPWYVPLLVLAHLVMGLVVPRLFASNLQGIGKQIRRVSAALDARVLDDMRGLGEIIRFGQGKNRLSQVLDRTRVLWARRARLSRKNGNFEGISALVVMVSTVAAAWLGLVLIGQEGLSAAGSLVAIVLIASSFGPTSALSALPASLTQTFASARRMFALLDEVPAVEERGSGKPAYTGMALEAVSFSYDSARPANSTDSTMPSSGHQVLDHFDLTVPRQAILGIQGPSGRGKSTVLKLLMRYWDPQQGRVSFSNQPLPQIDAHYRRKVQTLMSQETYLFDGSIRDNLLLASPGAGDQDLRRALGQASVLDLIDSLPHGLQTNVGELGGRMSEGERQRIGLARIFLREAQLVLFDEPTSRLDALNEAVILQSIKRLADGGNTDIVMVSHRPSAMRIADQVLTL</sequence>
<feature type="transmembrane region" description="Helical" evidence="10">
    <location>
        <begin position="289"/>
        <end position="306"/>
    </location>
</feature>
<evidence type="ECO:0000256" key="1">
    <source>
        <dbReference type="ARBA" id="ARBA00004651"/>
    </source>
</evidence>
<gene>
    <name evidence="13" type="ORF">CRD60_06750</name>
</gene>
<dbReference type="GO" id="GO:0034040">
    <property type="term" value="F:ATPase-coupled lipid transmembrane transporter activity"/>
    <property type="evidence" value="ECO:0007669"/>
    <property type="project" value="TreeGrafter"/>
</dbReference>
<dbReference type="GO" id="GO:0005886">
    <property type="term" value="C:plasma membrane"/>
    <property type="evidence" value="ECO:0007669"/>
    <property type="project" value="UniProtKB-SubCell"/>
</dbReference>
<comment type="subcellular location">
    <subcellularLocation>
        <location evidence="1">Cell membrane</location>
        <topology evidence="1">Multi-pass membrane protein</topology>
    </subcellularLocation>
</comment>
<feature type="domain" description="ABC transporter" evidence="11">
    <location>
        <begin position="1033"/>
        <end position="1244"/>
    </location>
</feature>
<dbReference type="RefSeq" id="WP_113860522.1">
    <property type="nucleotide sequence ID" value="NZ_PDCG01000006.1"/>
</dbReference>
<dbReference type="PANTHER" id="PTHR24221:SF654">
    <property type="entry name" value="ATP-BINDING CASSETTE SUB-FAMILY B MEMBER 6"/>
    <property type="match status" value="1"/>
</dbReference>
<dbReference type="InterPro" id="IPR036640">
    <property type="entry name" value="ABC1_TM_sf"/>
</dbReference>
<dbReference type="InterPro" id="IPR039421">
    <property type="entry name" value="Type_1_exporter"/>
</dbReference>
<dbReference type="CDD" id="cd03228">
    <property type="entry name" value="ABCC_MRP_Like"/>
    <property type="match status" value="1"/>
</dbReference>
<reference evidence="13 14" key="1">
    <citation type="submission" date="2017-10" db="EMBL/GenBank/DDBJ databases">
        <title>Bifidobacterium xylocopum sp. nov. and Bifidobacterium aemilianum sp. nov., from the carpenter bee (Xylocopa violacea) digestive tract.</title>
        <authorList>
            <person name="Alberoni D."/>
            <person name="Baffoni L."/>
            <person name="Di Gioia D."/>
            <person name="Gaggia F."/>
            <person name="Biavati B."/>
        </authorList>
    </citation>
    <scope>NUCLEOTIDE SEQUENCE [LARGE SCALE GENOMIC DNA]</scope>
    <source>
        <strain evidence="13 14">XV10</strain>
    </source>
</reference>
<evidence type="ECO:0000256" key="5">
    <source>
        <dbReference type="ARBA" id="ARBA00022741"/>
    </source>
</evidence>
<evidence type="ECO:0000256" key="10">
    <source>
        <dbReference type="SAM" id="Phobius"/>
    </source>
</evidence>
<dbReference type="GO" id="GO:0005524">
    <property type="term" value="F:ATP binding"/>
    <property type="evidence" value="ECO:0007669"/>
    <property type="project" value="UniProtKB-KW"/>
</dbReference>
<dbReference type="InterPro" id="IPR017871">
    <property type="entry name" value="ABC_transporter-like_CS"/>
</dbReference>
<keyword evidence="3" id="KW-1003">Cell membrane</keyword>
<feature type="transmembrane region" description="Helical" evidence="10">
    <location>
        <begin position="933"/>
        <end position="955"/>
    </location>
</feature>
<dbReference type="CDD" id="cd18781">
    <property type="entry name" value="ABC_6TM_AarD_CydDC_like"/>
    <property type="match status" value="1"/>
</dbReference>
<feature type="transmembrane region" description="Helical" evidence="10">
    <location>
        <begin position="961"/>
        <end position="988"/>
    </location>
</feature>
<keyword evidence="7 10" id="KW-1133">Transmembrane helix</keyword>
<dbReference type="Proteomes" id="UP000252530">
    <property type="component" value="Unassembled WGS sequence"/>
</dbReference>
<evidence type="ECO:0000256" key="7">
    <source>
        <dbReference type="ARBA" id="ARBA00022989"/>
    </source>
</evidence>
<feature type="region of interest" description="Disordered" evidence="9">
    <location>
        <begin position="367"/>
        <end position="395"/>
    </location>
</feature>
<feature type="transmembrane region" description="Helical" evidence="10">
    <location>
        <begin position="816"/>
        <end position="839"/>
    </location>
</feature>
<dbReference type="OrthoDB" id="9806127at2"/>
<keyword evidence="14" id="KW-1185">Reference proteome</keyword>
<dbReference type="SUPFAM" id="SSF90123">
    <property type="entry name" value="ABC transporter transmembrane region"/>
    <property type="match status" value="2"/>
</dbReference>
<comment type="caution">
    <text evidence="13">The sequence shown here is derived from an EMBL/GenBank/DDBJ whole genome shotgun (WGS) entry which is preliminary data.</text>
</comment>
<dbReference type="InterPro" id="IPR027417">
    <property type="entry name" value="P-loop_NTPase"/>
</dbReference>
<feature type="transmembrane region" description="Helical" evidence="10">
    <location>
        <begin position="150"/>
        <end position="169"/>
    </location>
</feature>
<dbReference type="PROSITE" id="PS50929">
    <property type="entry name" value="ABC_TM1F"/>
    <property type="match status" value="2"/>
</dbReference>
<evidence type="ECO:0000256" key="9">
    <source>
        <dbReference type="SAM" id="MobiDB-lite"/>
    </source>
</evidence>
<feature type="transmembrane region" description="Helical" evidence="10">
    <location>
        <begin position="175"/>
        <end position="194"/>
    </location>
</feature>
<keyword evidence="6 13" id="KW-0067">ATP-binding</keyword>
<feature type="transmembrane region" description="Helical" evidence="10">
    <location>
        <begin position="704"/>
        <end position="732"/>
    </location>
</feature>
<evidence type="ECO:0000259" key="12">
    <source>
        <dbReference type="PROSITE" id="PS50929"/>
    </source>
</evidence>
<feature type="transmembrane region" description="Helical" evidence="10">
    <location>
        <begin position="738"/>
        <end position="760"/>
    </location>
</feature>
<dbReference type="EMBL" id="PDCG01000006">
    <property type="protein sequence ID" value="RBP97458.1"/>
    <property type="molecule type" value="Genomic_DNA"/>
</dbReference>
<keyword evidence="2" id="KW-0813">Transport</keyword>
<keyword evidence="4 10" id="KW-0812">Transmembrane</keyword>
<organism evidence="13 14">
    <name type="scientific">Bifidobacterium aemilianum</name>
    <dbReference type="NCBI Taxonomy" id="2493120"/>
    <lineage>
        <taxon>Bacteria</taxon>
        <taxon>Bacillati</taxon>
        <taxon>Actinomycetota</taxon>
        <taxon>Actinomycetes</taxon>
        <taxon>Bifidobacteriales</taxon>
        <taxon>Bifidobacteriaceae</taxon>
        <taxon>Bifidobacterium</taxon>
    </lineage>
</organism>
<protein>
    <submittedName>
        <fullName evidence="13">ABC transporter ATP-binding protein</fullName>
    </submittedName>
</protein>
<feature type="domain" description="ABC transmembrane type-1" evidence="12">
    <location>
        <begin position="706"/>
        <end position="990"/>
    </location>
</feature>
<keyword evidence="8 10" id="KW-0472">Membrane</keyword>
<evidence type="ECO:0000313" key="14">
    <source>
        <dbReference type="Proteomes" id="UP000252530"/>
    </source>
</evidence>
<dbReference type="GO" id="GO:0016887">
    <property type="term" value="F:ATP hydrolysis activity"/>
    <property type="evidence" value="ECO:0007669"/>
    <property type="project" value="InterPro"/>
</dbReference>
<evidence type="ECO:0000313" key="13">
    <source>
        <dbReference type="EMBL" id="RBP97458.1"/>
    </source>
</evidence>
<evidence type="ECO:0000256" key="3">
    <source>
        <dbReference type="ARBA" id="ARBA00022475"/>
    </source>
</evidence>
<dbReference type="PANTHER" id="PTHR24221">
    <property type="entry name" value="ATP-BINDING CASSETTE SUB-FAMILY B"/>
    <property type="match status" value="1"/>
</dbReference>
<dbReference type="Gene3D" id="3.40.50.300">
    <property type="entry name" value="P-loop containing nucleotide triphosphate hydrolases"/>
    <property type="match status" value="2"/>
</dbReference>
<evidence type="ECO:0000256" key="2">
    <source>
        <dbReference type="ARBA" id="ARBA00022448"/>
    </source>
</evidence>
<feature type="domain" description="ABC transporter" evidence="11">
    <location>
        <begin position="383"/>
        <end position="628"/>
    </location>
</feature>
<feature type="transmembrane region" description="Helical" evidence="10">
    <location>
        <begin position="72"/>
        <end position="89"/>
    </location>
</feature>
<feature type="compositionally biased region" description="Acidic residues" evidence="9">
    <location>
        <begin position="659"/>
        <end position="670"/>
    </location>
</feature>
<feature type="domain" description="ABC transmembrane type-1" evidence="12">
    <location>
        <begin position="32"/>
        <end position="318"/>
    </location>
</feature>
<dbReference type="SMART" id="SM00382">
    <property type="entry name" value="AAA"/>
    <property type="match status" value="2"/>
</dbReference>
<feature type="transmembrane region" description="Helical" evidence="10">
    <location>
        <begin position="265"/>
        <end position="283"/>
    </location>
</feature>
<dbReference type="SUPFAM" id="SSF52540">
    <property type="entry name" value="P-loop containing nucleoside triphosphate hydrolases"/>
    <property type="match status" value="2"/>
</dbReference>
<dbReference type="PROSITE" id="PS00211">
    <property type="entry name" value="ABC_TRANSPORTER_1"/>
    <property type="match status" value="1"/>
</dbReference>